<dbReference type="EMBL" id="JABSTU010000005">
    <property type="protein sequence ID" value="KAH8029703.1"/>
    <property type="molecule type" value="Genomic_DNA"/>
</dbReference>
<dbReference type="InterPro" id="IPR036236">
    <property type="entry name" value="Znf_C2H2_sf"/>
</dbReference>
<dbReference type="GO" id="GO:0003700">
    <property type="term" value="F:DNA-binding transcription factor activity"/>
    <property type="evidence" value="ECO:0007669"/>
    <property type="project" value="TreeGrafter"/>
</dbReference>
<evidence type="ECO:0000256" key="11">
    <source>
        <dbReference type="PROSITE-ProRule" id="PRU00042"/>
    </source>
</evidence>
<comment type="subcellular location">
    <subcellularLocation>
        <location evidence="1">Nucleus</location>
    </subcellularLocation>
</comment>
<gene>
    <name evidence="13" type="ORF">HPB51_003035</name>
</gene>
<comment type="caution">
    <text evidence="13">The sequence shown here is derived from an EMBL/GenBank/DDBJ whole genome shotgun (WGS) entry which is preliminary data.</text>
</comment>
<keyword evidence="3" id="KW-0479">Metal-binding</keyword>
<accession>A0A9J6E5F2</accession>
<dbReference type="SUPFAM" id="SSF57667">
    <property type="entry name" value="beta-beta-alpha zinc fingers"/>
    <property type="match status" value="1"/>
</dbReference>
<keyword evidence="8" id="KW-0238">DNA-binding</keyword>
<name>A0A9J6E5F2_RHIMP</name>
<evidence type="ECO:0000256" key="8">
    <source>
        <dbReference type="ARBA" id="ARBA00023125"/>
    </source>
</evidence>
<keyword evidence="4" id="KW-0677">Repeat</keyword>
<organism evidence="13 14">
    <name type="scientific">Rhipicephalus microplus</name>
    <name type="common">Cattle tick</name>
    <name type="synonym">Boophilus microplus</name>
    <dbReference type="NCBI Taxonomy" id="6941"/>
    <lineage>
        <taxon>Eukaryota</taxon>
        <taxon>Metazoa</taxon>
        <taxon>Ecdysozoa</taxon>
        <taxon>Arthropoda</taxon>
        <taxon>Chelicerata</taxon>
        <taxon>Arachnida</taxon>
        <taxon>Acari</taxon>
        <taxon>Parasitiformes</taxon>
        <taxon>Ixodida</taxon>
        <taxon>Ixodoidea</taxon>
        <taxon>Ixodidae</taxon>
        <taxon>Rhipicephalinae</taxon>
        <taxon>Rhipicephalus</taxon>
        <taxon>Boophilus</taxon>
    </lineage>
</organism>
<dbReference type="FunFam" id="3.30.160.60:FF:001818">
    <property type="entry name" value="GDNF-inducible zinc finger protein 1 isoform X1"/>
    <property type="match status" value="1"/>
</dbReference>
<dbReference type="GO" id="GO:0005634">
    <property type="term" value="C:nucleus"/>
    <property type="evidence" value="ECO:0007669"/>
    <property type="project" value="UniProtKB-SubCell"/>
</dbReference>
<dbReference type="GO" id="GO:0006357">
    <property type="term" value="P:regulation of transcription by RNA polymerase II"/>
    <property type="evidence" value="ECO:0007669"/>
    <property type="project" value="TreeGrafter"/>
</dbReference>
<evidence type="ECO:0000256" key="2">
    <source>
        <dbReference type="ARBA" id="ARBA00006991"/>
    </source>
</evidence>
<dbReference type="AlphaFoldDB" id="A0A9J6E5F2"/>
<evidence type="ECO:0000313" key="14">
    <source>
        <dbReference type="Proteomes" id="UP000821866"/>
    </source>
</evidence>
<comment type="similarity">
    <text evidence="2">Belongs to the krueppel C2H2-type zinc-finger protein family.</text>
</comment>
<evidence type="ECO:0000256" key="6">
    <source>
        <dbReference type="ARBA" id="ARBA00022833"/>
    </source>
</evidence>
<evidence type="ECO:0000256" key="9">
    <source>
        <dbReference type="ARBA" id="ARBA00023163"/>
    </source>
</evidence>
<feature type="domain" description="C2H2-type" evidence="12">
    <location>
        <begin position="76"/>
        <end position="103"/>
    </location>
</feature>
<dbReference type="PROSITE" id="PS00028">
    <property type="entry name" value="ZINC_FINGER_C2H2_1"/>
    <property type="match status" value="2"/>
</dbReference>
<protein>
    <recommendedName>
        <fullName evidence="12">C2H2-type domain-containing protein</fullName>
    </recommendedName>
</protein>
<keyword evidence="5 11" id="KW-0863">Zinc-finger</keyword>
<dbReference type="GO" id="GO:0000978">
    <property type="term" value="F:RNA polymerase II cis-regulatory region sequence-specific DNA binding"/>
    <property type="evidence" value="ECO:0007669"/>
    <property type="project" value="TreeGrafter"/>
</dbReference>
<evidence type="ECO:0000256" key="4">
    <source>
        <dbReference type="ARBA" id="ARBA00022737"/>
    </source>
</evidence>
<keyword evidence="14" id="KW-1185">Reference proteome</keyword>
<dbReference type="PANTHER" id="PTHR45993">
    <property type="entry name" value="B-CELL LYMPHOMA/LEUKEMIA 11"/>
    <property type="match status" value="1"/>
</dbReference>
<evidence type="ECO:0000256" key="10">
    <source>
        <dbReference type="ARBA" id="ARBA00023242"/>
    </source>
</evidence>
<keyword evidence="7" id="KW-0805">Transcription regulation</keyword>
<evidence type="ECO:0000256" key="3">
    <source>
        <dbReference type="ARBA" id="ARBA00022723"/>
    </source>
</evidence>
<dbReference type="FunFam" id="3.30.160.60:FF:001156">
    <property type="entry name" value="Zinc finger protein 407"/>
    <property type="match status" value="1"/>
</dbReference>
<dbReference type="GO" id="GO:0008270">
    <property type="term" value="F:zinc ion binding"/>
    <property type="evidence" value="ECO:0007669"/>
    <property type="project" value="UniProtKB-KW"/>
</dbReference>
<keyword evidence="6" id="KW-0862">Zinc</keyword>
<keyword evidence="10" id="KW-0539">Nucleus</keyword>
<keyword evidence="9" id="KW-0804">Transcription</keyword>
<sequence length="145" mass="16694">MPQTNYWCTLLWKFPIAPSHFVQNGTFGKQGDACFTRLPPHQLGDGSSTQKEWLHCNFLRTSSSDYSEGVGVAEWHTCTYCKKVFRKKANLTVHLRTHTGERPFHCHLCPMSFAQKATLVYHTRSHTGEKPYQCRLLSHVLHTKC</sequence>
<dbReference type="Gene3D" id="3.30.160.60">
    <property type="entry name" value="Classic Zinc Finger"/>
    <property type="match status" value="2"/>
</dbReference>
<reference evidence="13" key="1">
    <citation type="journal article" date="2020" name="Cell">
        <title>Large-Scale Comparative Analyses of Tick Genomes Elucidate Their Genetic Diversity and Vector Capacities.</title>
        <authorList>
            <consortium name="Tick Genome and Microbiome Consortium (TIGMIC)"/>
            <person name="Jia N."/>
            <person name="Wang J."/>
            <person name="Shi W."/>
            <person name="Du L."/>
            <person name="Sun Y."/>
            <person name="Zhan W."/>
            <person name="Jiang J.F."/>
            <person name="Wang Q."/>
            <person name="Zhang B."/>
            <person name="Ji P."/>
            <person name="Bell-Sakyi L."/>
            <person name="Cui X.M."/>
            <person name="Yuan T.T."/>
            <person name="Jiang B.G."/>
            <person name="Yang W.F."/>
            <person name="Lam T.T."/>
            <person name="Chang Q.C."/>
            <person name="Ding S.J."/>
            <person name="Wang X.J."/>
            <person name="Zhu J.G."/>
            <person name="Ruan X.D."/>
            <person name="Zhao L."/>
            <person name="Wei J.T."/>
            <person name="Ye R.Z."/>
            <person name="Que T.C."/>
            <person name="Du C.H."/>
            <person name="Zhou Y.H."/>
            <person name="Cheng J.X."/>
            <person name="Dai P.F."/>
            <person name="Guo W.B."/>
            <person name="Han X.H."/>
            <person name="Huang E.J."/>
            <person name="Li L.F."/>
            <person name="Wei W."/>
            <person name="Gao Y.C."/>
            <person name="Liu J.Z."/>
            <person name="Shao H.Z."/>
            <person name="Wang X."/>
            <person name="Wang C.C."/>
            <person name="Yang T.C."/>
            <person name="Huo Q.B."/>
            <person name="Li W."/>
            <person name="Chen H.Y."/>
            <person name="Chen S.E."/>
            <person name="Zhou L.G."/>
            <person name="Ni X.B."/>
            <person name="Tian J.H."/>
            <person name="Sheng Y."/>
            <person name="Liu T."/>
            <person name="Pan Y.S."/>
            <person name="Xia L.Y."/>
            <person name="Li J."/>
            <person name="Zhao F."/>
            <person name="Cao W.C."/>
        </authorList>
    </citation>
    <scope>NUCLEOTIDE SEQUENCE</scope>
    <source>
        <strain evidence="13">Rmic-2018</strain>
    </source>
</reference>
<dbReference type="SMART" id="SM00355">
    <property type="entry name" value="ZnF_C2H2"/>
    <property type="match status" value="2"/>
</dbReference>
<evidence type="ECO:0000256" key="1">
    <source>
        <dbReference type="ARBA" id="ARBA00004123"/>
    </source>
</evidence>
<feature type="domain" description="C2H2-type" evidence="12">
    <location>
        <begin position="104"/>
        <end position="131"/>
    </location>
</feature>
<dbReference type="Pfam" id="PF00096">
    <property type="entry name" value="zf-C2H2"/>
    <property type="match status" value="2"/>
</dbReference>
<dbReference type="InterPro" id="IPR051497">
    <property type="entry name" value="Dev/Hematopoietic_TF"/>
</dbReference>
<dbReference type="PANTHER" id="PTHR45993:SF6">
    <property type="entry name" value="C2H2-TYPE DOMAIN-CONTAINING PROTEIN"/>
    <property type="match status" value="1"/>
</dbReference>
<evidence type="ECO:0000256" key="7">
    <source>
        <dbReference type="ARBA" id="ARBA00023015"/>
    </source>
</evidence>
<reference evidence="13" key="2">
    <citation type="submission" date="2021-09" db="EMBL/GenBank/DDBJ databases">
        <authorList>
            <person name="Jia N."/>
            <person name="Wang J."/>
            <person name="Shi W."/>
            <person name="Du L."/>
            <person name="Sun Y."/>
            <person name="Zhan W."/>
            <person name="Jiang J."/>
            <person name="Wang Q."/>
            <person name="Zhang B."/>
            <person name="Ji P."/>
            <person name="Sakyi L.B."/>
            <person name="Cui X."/>
            <person name="Yuan T."/>
            <person name="Jiang B."/>
            <person name="Yang W."/>
            <person name="Lam T.T.-Y."/>
            <person name="Chang Q."/>
            <person name="Ding S."/>
            <person name="Wang X."/>
            <person name="Zhu J."/>
            <person name="Ruan X."/>
            <person name="Zhao L."/>
            <person name="Wei J."/>
            <person name="Que T."/>
            <person name="Du C."/>
            <person name="Cheng J."/>
            <person name="Dai P."/>
            <person name="Han X."/>
            <person name="Huang E."/>
            <person name="Gao Y."/>
            <person name="Liu J."/>
            <person name="Shao H."/>
            <person name="Ye R."/>
            <person name="Li L."/>
            <person name="Wei W."/>
            <person name="Wang X."/>
            <person name="Wang C."/>
            <person name="Huo Q."/>
            <person name="Li W."/>
            <person name="Guo W."/>
            <person name="Chen H."/>
            <person name="Chen S."/>
            <person name="Zhou L."/>
            <person name="Zhou L."/>
            <person name="Ni X."/>
            <person name="Tian J."/>
            <person name="Zhou Y."/>
            <person name="Sheng Y."/>
            <person name="Liu T."/>
            <person name="Pan Y."/>
            <person name="Xia L."/>
            <person name="Li J."/>
            <person name="Zhao F."/>
            <person name="Cao W."/>
        </authorList>
    </citation>
    <scope>NUCLEOTIDE SEQUENCE</scope>
    <source>
        <strain evidence="13">Rmic-2018</strain>
        <tissue evidence="13">Larvae</tissue>
    </source>
</reference>
<dbReference type="InterPro" id="IPR013087">
    <property type="entry name" value="Znf_C2H2_type"/>
</dbReference>
<dbReference type="PROSITE" id="PS50157">
    <property type="entry name" value="ZINC_FINGER_C2H2_2"/>
    <property type="match status" value="2"/>
</dbReference>
<evidence type="ECO:0000313" key="13">
    <source>
        <dbReference type="EMBL" id="KAH8029703.1"/>
    </source>
</evidence>
<proteinExistence type="inferred from homology"/>
<evidence type="ECO:0000256" key="5">
    <source>
        <dbReference type="ARBA" id="ARBA00022771"/>
    </source>
</evidence>
<evidence type="ECO:0000259" key="12">
    <source>
        <dbReference type="PROSITE" id="PS50157"/>
    </source>
</evidence>
<dbReference type="Proteomes" id="UP000821866">
    <property type="component" value="Chromosome 3"/>
</dbReference>